<evidence type="ECO:0000256" key="2">
    <source>
        <dbReference type="ARBA" id="ARBA00023002"/>
    </source>
</evidence>
<dbReference type="GO" id="GO:0016491">
    <property type="term" value="F:oxidoreductase activity"/>
    <property type="evidence" value="ECO:0007669"/>
    <property type="project" value="UniProtKB-KW"/>
</dbReference>
<dbReference type="Proteomes" id="UP000509303">
    <property type="component" value="Chromosome"/>
</dbReference>
<dbReference type="InterPro" id="IPR057326">
    <property type="entry name" value="KR_dom"/>
</dbReference>
<name>A0A7H8NG10_9ACTN</name>
<dbReference type="SUPFAM" id="SSF51735">
    <property type="entry name" value="NAD(P)-binding Rossmann-fold domains"/>
    <property type="match status" value="1"/>
</dbReference>
<keyword evidence="2" id="KW-0560">Oxidoreductase</keyword>
<dbReference type="EMBL" id="CP054929">
    <property type="protein sequence ID" value="QKW53415.1"/>
    <property type="molecule type" value="Genomic_DNA"/>
</dbReference>
<keyword evidence="7" id="KW-1185">Reference proteome</keyword>
<evidence type="ECO:0000256" key="4">
    <source>
        <dbReference type="SAM" id="MobiDB-lite"/>
    </source>
</evidence>
<feature type="domain" description="Ketoreductase" evidence="5">
    <location>
        <begin position="42"/>
        <end position="236"/>
    </location>
</feature>
<organism evidence="6 7">
    <name type="scientific">Streptomyces buecherae</name>
    <dbReference type="NCBI Taxonomy" id="2763006"/>
    <lineage>
        <taxon>Bacteria</taxon>
        <taxon>Bacillati</taxon>
        <taxon>Actinomycetota</taxon>
        <taxon>Actinomycetes</taxon>
        <taxon>Kitasatosporales</taxon>
        <taxon>Streptomycetaceae</taxon>
        <taxon>Streptomyces</taxon>
    </lineage>
</organism>
<reference evidence="6 7" key="1">
    <citation type="submission" date="2020-06" db="EMBL/GenBank/DDBJ databases">
        <title>Genome mining for natural products.</title>
        <authorList>
            <person name="Zhang B."/>
            <person name="Shi J."/>
            <person name="Ge H."/>
        </authorList>
    </citation>
    <scope>NUCLEOTIDE SEQUENCE [LARGE SCALE GENOMIC DNA]</scope>
    <source>
        <strain evidence="6 7">NA00687</strain>
    </source>
</reference>
<dbReference type="InterPro" id="IPR036291">
    <property type="entry name" value="NAD(P)-bd_dom_sf"/>
</dbReference>
<dbReference type="SMART" id="SM00822">
    <property type="entry name" value="PKS_KR"/>
    <property type="match status" value="1"/>
</dbReference>
<evidence type="ECO:0000313" key="6">
    <source>
        <dbReference type="EMBL" id="QKW53415.1"/>
    </source>
</evidence>
<dbReference type="AlphaFoldDB" id="A0A7H8NG10"/>
<dbReference type="PRINTS" id="PR00080">
    <property type="entry name" value="SDRFAMILY"/>
</dbReference>
<dbReference type="Pfam" id="PF00106">
    <property type="entry name" value="adh_short"/>
    <property type="match status" value="1"/>
</dbReference>
<protein>
    <submittedName>
        <fullName evidence="6">SDR family oxidoreductase</fullName>
    </submittedName>
</protein>
<accession>A0A7H8NG10</accession>
<dbReference type="InterPro" id="IPR002347">
    <property type="entry name" value="SDR_fam"/>
</dbReference>
<dbReference type="CDD" id="cd05233">
    <property type="entry name" value="SDR_c"/>
    <property type="match status" value="1"/>
</dbReference>
<dbReference type="PROSITE" id="PS00061">
    <property type="entry name" value="ADH_SHORT"/>
    <property type="match status" value="1"/>
</dbReference>
<proteinExistence type="inferred from homology"/>
<evidence type="ECO:0000259" key="5">
    <source>
        <dbReference type="SMART" id="SM00822"/>
    </source>
</evidence>
<dbReference type="GO" id="GO:0016020">
    <property type="term" value="C:membrane"/>
    <property type="evidence" value="ECO:0007669"/>
    <property type="project" value="TreeGrafter"/>
</dbReference>
<feature type="region of interest" description="Disordered" evidence="4">
    <location>
        <begin position="301"/>
        <end position="329"/>
    </location>
</feature>
<evidence type="ECO:0000313" key="7">
    <source>
        <dbReference type="Proteomes" id="UP000509303"/>
    </source>
</evidence>
<dbReference type="PANTHER" id="PTHR44196:SF1">
    <property type="entry name" value="DEHYDROGENASE_REDUCTASE SDR FAMILY MEMBER 7B"/>
    <property type="match status" value="1"/>
</dbReference>
<dbReference type="NCBIfam" id="NF004526">
    <property type="entry name" value="PRK05872.1"/>
    <property type="match status" value="1"/>
</dbReference>
<evidence type="ECO:0000256" key="3">
    <source>
        <dbReference type="RuleBase" id="RU000363"/>
    </source>
</evidence>
<evidence type="ECO:0000256" key="1">
    <source>
        <dbReference type="ARBA" id="ARBA00006484"/>
    </source>
</evidence>
<dbReference type="InterPro" id="IPR020904">
    <property type="entry name" value="Sc_DH/Rdtase_CS"/>
</dbReference>
<gene>
    <name evidence="6" type="ORF">HUT08_32075</name>
</gene>
<dbReference type="Gene3D" id="3.40.50.720">
    <property type="entry name" value="NAD(P)-binding Rossmann-like Domain"/>
    <property type="match status" value="1"/>
</dbReference>
<dbReference type="PANTHER" id="PTHR44196">
    <property type="entry name" value="DEHYDROGENASE/REDUCTASE SDR FAMILY MEMBER 7B"/>
    <property type="match status" value="1"/>
</dbReference>
<sequence>MSRCGAFPGVAKVVVCRRGRVARSRSAEWESPVTNVSPLRGRLAVVTGAARGVGAATARALAHRGARVALLGREETTLAAVAEPLPGDVRCWEVDVTDDAAMARVARDIRYRMGPPSVVVANAGIAEGGPFAFSDPVTWRRTVEVNLIGSAVTARVFLPALLDTRGFFLQIGSLACFGTSPLMSAYCASKAGVEAMTHALRAELAHLGVDVGIAYLNWTDTDMIHDADRHAVLRELRAHMPRPARRIYPVEVVAARLVAQIERRSATVYVPAWLRAVQAVRSALPPVVTWVSRRELPRLERESHLAPTGPLGPGGHAARERGGSPAPRG</sequence>
<comment type="similarity">
    <text evidence="1 3">Belongs to the short-chain dehydrogenases/reductases (SDR) family.</text>
</comment>
<dbReference type="PRINTS" id="PR00081">
    <property type="entry name" value="GDHRDH"/>
</dbReference>